<evidence type="ECO:0000313" key="2">
    <source>
        <dbReference type="EMBL" id="VDC17917.1"/>
    </source>
</evidence>
<evidence type="ECO:0000256" key="1">
    <source>
        <dbReference type="SAM" id="MobiDB-lite"/>
    </source>
</evidence>
<name>A0A3P5WSB9_9MICC</name>
<gene>
    <name evidence="2" type="ORF">PSET11_00025</name>
</gene>
<organism evidence="2 3">
    <name type="scientific">Arthrobacter ulcerisalmonis</name>
    <dbReference type="NCBI Taxonomy" id="2483813"/>
    <lineage>
        <taxon>Bacteria</taxon>
        <taxon>Bacillati</taxon>
        <taxon>Actinomycetota</taxon>
        <taxon>Actinomycetes</taxon>
        <taxon>Micrococcales</taxon>
        <taxon>Micrococcaceae</taxon>
        <taxon>Arthrobacter</taxon>
    </lineage>
</organism>
<dbReference type="EMBL" id="UXAU01000008">
    <property type="protein sequence ID" value="VDC17917.1"/>
    <property type="molecule type" value="Genomic_DNA"/>
</dbReference>
<reference evidence="2 3" key="1">
    <citation type="submission" date="2018-11" db="EMBL/GenBank/DDBJ databases">
        <authorList>
            <person name="Criscuolo A."/>
        </authorList>
    </citation>
    <scope>NUCLEOTIDE SEQUENCE [LARGE SCALE GENOMIC DNA]</scope>
    <source>
        <strain evidence="2">AT11b</strain>
    </source>
</reference>
<proteinExistence type="predicted"/>
<evidence type="ECO:0000313" key="3">
    <source>
        <dbReference type="Proteomes" id="UP000280861"/>
    </source>
</evidence>
<accession>A0A3P5WSB9</accession>
<protein>
    <submittedName>
        <fullName evidence="2">Uncharacterized protein</fullName>
    </submittedName>
</protein>
<dbReference type="AlphaFoldDB" id="A0A3P5WSB9"/>
<dbReference type="Proteomes" id="UP000280861">
    <property type="component" value="Unassembled WGS sequence"/>
</dbReference>
<sequence length="66" mass="6976">MVRMRAGSETGNGHGKQALPRIRSASNARRLPKEPDNASRVKPRRRGGDAPNSVGQPTAGVAKLST</sequence>
<keyword evidence="3" id="KW-1185">Reference proteome</keyword>
<feature type="region of interest" description="Disordered" evidence="1">
    <location>
        <begin position="1"/>
        <end position="66"/>
    </location>
</feature>